<evidence type="ECO:0000313" key="1">
    <source>
        <dbReference type="EMBL" id="QKQ28737.1"/>
    </source>
</evidence>
<dbReference type="KEGG" id="shom:EGX58_05605"/>
<dbReference type="GeneID" id="58106317"/>
<dbReference type="PANTHER" id="PTHR40051:SF1">
    <property type="entry name" value="YOLD-LIKE FAMILY PROTEIN"/>
    <property type="match status" value="1"/>
</dbReference>
<sequence length="132" mass="15671">MIPDQYKHETDYRNIPREYLDTNIPQGRGMIKWAPFAVMPEQYERINAFIENQNKITMPSLSDDQFNILNRRLIEKYTTHQLAMISYFRNGTIHSIAAYIKRIDTLKRYITISNENGSQTMQLKFAVLCYIE</sequence>
<dbReference type="Pfam" id="PF08863">
    <property type="entry name" value="YolD"/>
    <property type="match status" value="1"/>
</dbReference>
<evidence type="ECO:0000313" key="2">
    <source>
        <dbReference type="Proteomes" id="UP000509636"/>
    </source>
</evidence>
<dbReference type="AlphaFoldDB" id="A0A6N0I297"/>
<accession>A0A6N0I297</accession>
<protein>
    <submittedName>
        <fullName evidence="1">YolD-like family protein</fullName>
    </submittedName>
</protein>
<proteinExistence type="predicted"/>
<dbReference type="InterPro" id="IPR014962">
    <property type="entry name" value="YolD"/>
</dbReference>
<dbReference type="RefSeq" id="WP_037554270.1">
    <property type="nucleotide sequence ID" value="NZ_CANLYX010000002.1"/>
</dbReference>
<name>A0A6N0I297_STAHO</name>
<reference evidence="1 2" key="1">
    <citation type="submission" date="2019-09" db="EMBL/GenBank/DDBJ databases">
        <title>FDA dAtabase for Regulatory Grade micrObial Sequences (FDA-ARGOS): Supporting development and validation of Infectious Disease Dx tests.</title>
        <authorList>
            <person name="Sciortino C."/>
            <person name="Tallon L."/>
            <person name="Sadzewicz L."/>
            <person name="Vavikolanu K."/>
            <person name="Mehta A."/>
            <person name="Aluvathingal J."/>
            <person name="Nadendla S."/>
            <person name="Nandy P."/>
            <person name="Geyer C."/>
            <person name="Yan Y."/>
            <person name="Sichtig H."/>
        </authorList>
    </citation>
    <scope>NUCLEOTIDE SEQUENCE [LARGE SCALE GENOMIC DNA]</scope>
    <source>
        <strain evidence="1 2">FDAARGOS_661</strain>
    </source>
</reference>
<dbReference type="PANTHER" id="PTHR40051">
    <property type="entry name" value="IG HYPOTHETICAL 15966"/>
    <property type="match status" value="1"/>
</dbReference>
<dbReference type="EMBL" id="CP054550">
    <property type="protein sequence ID" value="QKQ28737.1"/>
    <property type="molecule type" value="Genomic_DNA"/>
</dbReference>
<organism evidence="1 2">
    <name type="scientific">Staphylococcus hominis</name>
    <dbReference type="NCBI Taxonomy" id="1290"/>
    <lineage>
        <taxon>Bacteria</taxon>
        <taxon>Bacillati</taxon>
        <taxon>Bacillota</taxon>
        <taxon>Bacilli</taxon>
        <taxon>Bacillales</taxon>
        <taxon>Staphylococcaceae</taxon>
        <taxon>Staphylococcus</taxon>
    </lineage>
</organism>
<dbReference type="Proteomes" id="UP000509636">
    <property type="component" value="Chromosome"/>
</dbReference>
<gene>
    <name evidence="1" type="ORF">FOB69_03985</name>
</gene>